<evidence type="ECO:0000313" key="8">
    <source>
        <dbReference type="EMBL" id="TBU98960.1"/>
    </source>
</evidence>
<protein>
    <submittedName>
        <fullName evidence="8">NADPH-dependent oxidoreductase</fullName>
    </submittedName>
</protein>
<dbReference type="Proteomes" id="UP000292639">
    <property type="component" value="Unassembled WGS sequence"/>
</dbReference>
<gene>
    <name evidence="8" type="ORF">DNJ96_04450</name>
</gene>
<dbReference type="RefSeq" id="WP_131184949.1">
    <property type="nucleotide sequence ID" value="NZ_QJUO01000019.1"/>
</dbReference>
<dbReference type="InterPro" id="IPR000415">
    <property type="entry name" value="Nitroreductase-like"/>
</dbReference>
<keyword evidence="9" id="KW-1185">Reference proteome</keyword>
<name>A0A4Q9RCR8_9GAMM</name>
<dbReference type="SUPFAM" id="SSF55469">
    <property type="entry name" value="FMN-dependent nitroreductase-like"/>
    <property type="match status" value="1"/>
</dbReference>
<keyword evidence="3 5" id="KW-0288">FMN</keyword>
<dbReference type="CDD" id="cd02146">
    <property type="entry name" value="NfsA-like"/>
    <property type="match status" value="1"/>
</dbReference>
<accession>A0A4Q9RCR8</accession>
<dbReference type="PANTHER" id="PTHR43425">
    <property type="entry name" value="OXYGEN-INSENSITIVE NADPH NITROREDUCTASE"/>
    <property type="match status" value="1"/>
</dbReference>
<sequence length="275" mass="30380">MPAAHPQPLWQQRYGSADAPSAEPGNALIEQLLAHRSVRAYLDQPLPDGTLETLLAAAQSAATSSNLQAWSLLAVEDRQRKARLAALANDQAHIVQAPLFLVWLADFSRAARLAERHGRELQAVEYLDSLLVGGLDAALAAQNAVLAAEALGLGTVYIGALRNNLQAVIDELQLPPLVFPVFGLCVGYPDPSRPAAIKPRLPQSVVLHRETYRLDEQEPRRLDDYDRQVDAFYRAQGLENPPWSRQVIDRLASVDSLHGRERLAQVLHRQRLALR</sequence>
<keyword evidence="2 5" id="KW-0285">Flavoprotein</keyword>
<reference evidence="8 9" key="1">
    <citation type="submission" date="2018-06" db="EMBL/GenBank/DDBJ databases">
        <title>Three novel Pseudomonas species isolated from symptomatic oak.</title>
        <authorList>
            <person name="Bueno-Gonzalez V."/>
            <person name="Brady C."/>
        </authorList>
    </citation>
    <scope>NUCLEOTIDE SEQUENCE [LARGE SCALE GENOMIC DNA]</scope>
    <source>
        <strain evidence="8 9">P17C</strain>
    </source>
</reference>
<feature type="domain" description="Nitroreductase" evidence="7">
    <location>
        <begin position="34"/>
        <end position="188"/>
    </location>
</feature>
<dbReference type="PANTHER" id="PTHR43425:SF2">
    <property type="entry name" value="OXYGEN-INSENSITIVE NADPH NITROREDUCTASE"/>
    <property type="match status" value="1"/>
</dbReference>
<dbReference type="AlphaFoldDB" id="A0A4Q9RCR8"/>
<organism evidence="8 9">
    <name type="scientific">Stutzerimonas kirkiae</name>
    <dbReference type="NCBI Taxonomy" id="2211392"/>
    <lineage>
        <taxon>Bacteria</taxon>
        <taxon>Pseudomonadati</taxon>
        <taxon>Pseudomonadota</taxon>
        <taxon>Gammaproteobacteria</taxon>
        <taxon>Pseudomonadales</taxon>
        <taxon>Pseudomonadaceae</taxon>
        <taxon>Stutzerimonas</taxon>
    </lineage>
</organism>
<evidence type="ECO:0000259" key="7">
    <source>
        <dbReference type="Pfam" id="PF00881"/>
    </source>
</evidence>
<feature type="region of interest" description="Disordered" evidence="6">
    <location>
        <begin position="1"/>
        <end position="22"/>
    </location>
</feature>
<evidence type="ECO:0000256" key="6">
    <source>
        <dbReference type="SAM" id="MobiDB-lite"/>
    </source>
</evidence>
<keyword evidence="4 5" id="KW-0560">Oxidoreductase</keyword>
<dbReference type="Gene3D" id="3.40.109.10">
    <property type="entry name" value="NADH Oxidase"/>
    <property type="match status" value="1"/>
</dbReference>
<evidence type="ECO:0000256" key="1">
    <source>
        <dbReference type="ARBA" id="ARBA00008366"/>
    </source>
</evidence>
<dbReference type="InterPro" id="IPR016446">
    <property type="entry name" value="Flavin_OxRdtase_Frp"/>
</dbReference>
<keyword evidence="5" id="KW-0521">NADP</keyword>
<proteinExistence type="inferred from homology"/>
<evidence type="ECO:0000256" key="3">
    <source>
        <dbReference type="ARBA" id="ARBA00022643"/>
    </source>
</evidence>
<dbReference type="InterPro" id="IPR029479">
    <property type="entry name" value="Nitroreductase"/>
</dbReference>
<evidence type="ECO:0000256" key="4">
    <source>
        <dbReference type="ARBA" id="ARBA00023002"/>
    </source>
</evidence>
<dbReference type="GO" id="GO:0016491">
    <property type="term" value="F:oxidoreductase activity"/>
    <property type="evidence" value="ECO:0007669"/>
    <property type="project" value="UniProtKB-UniRule"/>
</dbReference>
<dbReference type="Pfam" id="PF00881">
    <property type="entry name" value="Nitroreductase"/>
    <property type="match status" value="1"/>
</dbReference>
<dbReference type="PIRSF" id="PIRSF005426">
    <property type="entry name" value="Frp"/>
    <property type="match status" value="1"/>
</dbReference>
<dbReference type="EMBL" id="QJUP01000003">
    <property type="protein sequence ID" value="TBU98960.1"/>
    <property type="molecule type" value="Genomic_DNA"/>
</dbReference>
<evidence type="ECO:0000256" key="2">
    <source>
        <dbReference type="ARBA" id="ARBA00022630"/>
    </source>
</evidence>
<comment type="caution">
    <text evidence="8">The sequence shown here is derived from an EMBL/GenBank/DDBJ whole genome shotgun (WGS) entry which is preliminary data.</text>
</comment>
<evidence type="ECO:0000313" key="9">
    <source>
        <dbReference type="Proteomes" id="UP000292639"/>
    </source>
</evidence>
<comment type="similarity">
    <text evidence="1 5">Belongs to the flavin oxidoreductase frp family.</text>
</comment>
<evidence type="ECO:0000256" key="5">
    <source>
        <dbReference type="PIRNR" id="PIRNR005426"/>
    </source>
</evidence>